<dbReference type="EMBL" id="ABDG02000026">
    <property type="protein sequence ID" value="EHK42843.1"/>
    <property type="molecule type" value="Genomic_DNA"/>
</dbReference>
<sequence length="86" mass="9750">MYRLPVTYVGLRRLLQRFQPAHFVLNIAFFLSVPGTQNRHPKAACAARLIQAVVACFSLWRLSPLGPICISSESEIRILRIKGLEE</sequence>
<accession>G9P381</accession>
<dbReference type="AlphaFoldDB" id="G9P381"/>
<evidence type="ECO:0000313" key="1">
    <source>
        <dbReference type="EMBL" id="EHK42843.1"/>
    </source>
</evidence>
<name>G9P381_HYPAI</name>
<reference evidence="1 2" key="1">
    <citation type="journal article" date="2011" name="Genome Biol.">
        <title>Comparative genome sequence analysis underscores mycoparasitism as the ancestral life style of Trichoderma.</title>
        <authorList>
            <person name="Kubicek C.P."/>
            <person name="Herrera-Estrella A."/>
            <person name="Seidl-Seiboth V."/>
            <person name="Martinez D.A."/>
            <person name="Druzhinina I.S."/>
            <person name="Thon M."/>
            <person name="Zeilinger S."/>
            <person name="Casas-Flores S."/>
            <person name="Horwitz B.A."/>
            <person name="Mukherjee P.K."/>
            <person name="Mukherjee M."/>
            <person name="Kredics L."/>
            <person name="Alcaraz L.D."/>
            <person name="Aerts A."/>
            <person name="Antal Z."/>
            <person name="Atanasova L."/>
            <person name="Cervantes-Badillo M.G."/>
            <person name="Challacombe J."/>
            <person name="Chertkov O."/>
            <person name="McCluskey K."/>
            <person name="Coulpier F."/>
            <person name="Deshpande N."/>
            <person name="von Doehren H."/>
            <person name="Ebbole D.J."/>
            <person name="Esquivel-Naranjo E.U."/>
            <person name="Fekete E."/>
            <person name="Flipphi M."/>
            <person name="Glaser F."/>
            <person name="Gomez-Rodriguez E.Y."/>
            <person name="Gruber S."/>
            <person name="Han C."/>
            <person name="Henrissat B."/>
            <person name="Hermosa R."/>
            <person name="Hernandez-Onate M."/>
            <person name="Karaffa L."/>
            <person name="Kosti I."/>
            <person name="Le Crom S."/>
            <person name="Lindquist E."/>
            <person name="Lucas S."/>
            <person name="Luebeck M."/>
            <person name="Luebeck P.S."/>
            <person name="Margeot A."/>
            <person name="Metz B."/>
            <person name="Misra M."/>
            <person name="Nevalainen H."/>
            <person name="Omann M."/>
            <person name="Packer N."/>
            <person name="Perrone G."/>
            <person name="Uresti-Rivera E.E."/>
            <person name="Salamov A."/>
            <person name="Schmoll M."/>
            <person name="Seiboth B."/>
            <person name="Shapiro H."/>
            <person name="Sukno S."/>
            <person name="Tamayo-Ramos J.A."/>
            <person name="Tisch D."/>
            <person name="Wiest A."/>
            <person name="Wilkinson H.H."/>
            <person name="Zhang M."/>
            <person name="Coutinho P.M."/>
            <person name="Kenerley C.M."/>
            <person name="Monte E."/>
            <person name="Baker S.E."/>
            <person name="Grigoriev I.V."/>
        </authorList>
    </citation>
    <scope>NUCLEOTIDE SEQUENCE [LARGE SCALE GENOMIC DNA]</scope>
    <source>
        <strain evidence="2">ATCC 20476 / IMI 206040</strain>
    </source>
</reference>
<dbReference type="Proteomes" id="UP000005426">
    <property type="component" value="Unassembled WGS sequence"/>
</dbReference>
<gene>
    <name evidence="1" type="ORF">TRIATDRAFT_300871</name>
</gene>
<organism evidence="1 2">
    <name type="scientific">Hypocrea atroviridis (strain ATCC 20476 / IMI 206040)</name>
    <name type="common">Trichoderma atroviride</name>
    <dbReference type="NCBI Taxonomy" id="452589"/>
    <lineage>
        <taxon>Eukaryota</taxon>
        <taxon>Fungi</taxon>
        <taxon>Dikarya</taxon>
        <taxon>Ascomycota</taxon>
        <taxon>Pezizomycotina</taxon>
        <taxon>Sordariomycetes</taxon>
        <taxon>Hypocreomycetidae</taxon>
        <taxon>Hypocreales</taxon>
        <taxon>Hypocreaceae</taxon>
        <taxon>Trichoderma</taxon>
    </lineage>
</organism>
<comment type="caution">
    <text evidence="1">The sequence shown here is derived from an EMBL/GenBank/DDBJ whole genome shotgun (WGS) entry which is preliminary data.</text>
</comment>
<keyword evidence="2" id="KW-1185">Reference proteome</keyword>
<protein>
    <submittedName>
        <fullName evidence="1">Uncharacterized protein</fullName>
    </submittedName>
</protein>
<evidence type="ECO:0000313" key="2">
    <source>
        <dbReference type="Proteomes" id="UP000005426"/>
    </source>
</evidence>
<dbReference type="HOGENOM" id="CLU_2498159_0_0_1"/>
<proteinExistence type="predicted"/>